<dbReference type="Gene3D" id="2.60.120.620">
    <property type="entry name" value="q2cbj1_9rhob like domain"/>
    <property type="match status" value="1"/>
</dbReference>
<keyword evidence="3" id="KW-1185">Reference proteome</keyword>
<protein>
    <submittedName>
        <fullName evidence="2">Uncharacterized protein</fullName>
    </submittedName>
</protein>
<dbReference type="AlphaFoldDB" id="A0A6G0XGC4"/>
<evidence type="ECO:0000313" key="3">
    <source>
        <dbReference type="Proteomes" id="UP000481153"/>
    </source>
</evidence>
<evidence type="ECO:0000256" key="1">
    <source>
        <dbReference type="ARBA" id="ARBA00001962"/>
    </source>
</evidence>
<reference evidence="2 3" key="1">
    <citation type="submission" date="2019-07" db="EMBL/GenBank/DDBJ databases">
        <title>Genomics analysis of Aphanomyces spp. identifies a new class of oomycete effector associated with host adaptation.</title>
        <authorList>
            <person name="Gaulin E."/>
        </authorList>
    </citation>
    <scope>NUCLEOTIDE SEQUENCE [LARGE SCALE GENOMIC DNA]</scope>
    <source>
        <strain evidence="2 3">ATCC 201684</strain>
    </source>
</reference>
<dbReference type="SUPFAM" id="SSF51197">
    <property type="entry name" value="Clavaminate synthase-like"/>
    <property type="match status" value="1"/>
</dbReference>
<gene>
    <name evidence="2" type="ORF">Ae201684_004923</name>
</gene>
<name>A0A6G0XGC4_9STRA</name>
<dbReference type="PANTHER" id="PTHR20883:SF51">
    <property type="entry name" value="PHYTANOYL-COA HYDROXYLASE"/>
    <property type="match status" value="1"/>
</dbReference>
<comment type="caution">
    <text evidence="2">The sequence shown here is derived from an EMBL/GenBank/DDBJ whole genome shotgun (WGS) entry which is preliminary data.</text>
</comment>
<dbReference type="VEuPathDB" id="FungiDB:AeMF1_010482"/>
<accession>A0A6G0XGC4</accession>
<comment type="cofactor">
    <cofactor evidence="1">
        <name>Fe cation</name>
        <dbReference type="ChEBI" id="CHEBI:24875"/>
    </cofactor>
</comment>
<dbReference type="InterPro" id="IPR008775">
    <property type="entry name" value="Phytyl_CoA_dOase-like"/>
</dbReference>
<dbReference type="PANTHER" id="PTHR20883">
    <property type="entry name" value="PHYTANOYL-COA DIOXYGENASE DOMAIN CONTAINING 1"/>
    <property type="match status" value="1"/>
</dbReference>
<dbReference type="Proteomes" id="UP000481153">
    <property type="component" value="Unassembled WGS sequence"/>
</dbReference>
<organism evidence="2 3">
    <name type="scientific">Aphanomyces euteiches</name>
    <dbReference type="NCBI Taxonomy" id="100861"/>
    <lineage>
        <taxon>Eukaryota</taxon>
        <taxon>Sar</taxon>
        <taxon>Stramenopiles</taxon>
        <taxon>Oomycota</taxon>
        <taxon>Saprolegniomycetes</taxon>
        <taxon>Saprolegniales</taxon>
        <taxon>Verrucalvaceae</taxon>
        <taxon>Aphanomyces</taxon>
    </lineage>
</organism>
<proteinExistence type="predicted"/>
<evidence type="ECO:0000313" key="2">
    <source>
        <dbReference type="EMBL" id="KAF0739354.1"/>
    </source>
</evidence>
<dbReference type="EMBL" id="VJMJ01000064">
    <property type="protein sequence ID" value="KAF0739354.1"/>
    <property type="molecule type" value="Genomic_DNA"/>
</dbReference>
<dbReference type="Pfam" id="PF05721">
    <property type="entry name" value="PhyH"/>
    <property type="match status" value="1"/>
</dbReference>
<sequence length="398" mass="42356">MAAAPSWANGSVVKLIHAASGAEITVLVEKDKTQVTFCRVEAPYEKLHVSQNDGVTSWGPGGGKFASFVVCDADAGQVTFQLAANQKRSNGENGAEGWFLGVSSSATSGIVLAQGLSLVGNAAAQPFVATELTSKAQLALSSSALHGASLTPSQIASFCREGYLILPRAVPLELVHEALRRINHDLGRPGMMVEGGVEGAAKLAGTTSNHPAILDLFRPVHAAVESLVGRTCVVPPQGAQLALRFPEVATPYEPKGTEWHTDGMRQGKWNPFTLLVGIALSATPTAHSGNLIVFPKTHHRLHAMLQDNASELLRVCVSADQVWGDGELPDMGVPVPLLLQPGDVVLAHPKLAHRGGPNFSPHIRYQVYFRIKHKDHAALQERLETDLFADLAIGDDPF</sequence>